<dbReference type="GeneID" id="24439141"/>
<dbReference type="KEGG" id="tet:TTHERM_000470561"/>
<gene>
    <name evidence="1" type="ORF">TTHERM_000470561</name>
</gene>
<evidence type="ECO:0007829" key="5">
    <source>
        <dbReference type="PDB" id="8BQS"/>
    </source>
</evidence>
<dbReference type="OMA" id="AHEYDYE"/>
<dbReference type="EMDB" id="EMD-34373"/>
<dbReference type="PDB" id="8GZU">
    <property type="method" value="EM"/>
    <property type="resolution" value="4.18 A"/>
    <property type="chains" value="35/7C/7c/90=1-236"/>
</dbReference>
<dbReference type="PDB" id="7W5Z">
    <property type="method" value="EM"/>
    <property type="resolution" value="3.02 A"/>
    <property type="chains" value="7C/7c=1-236"/>
</dbReference>
<keyword evidence="2" id="KW-1185">Reference proteome</keyword>
<dbReference type="Proteomes" id="UP000009168">
    <property type="component" value="Unassembled WGS sequence"/>
</dbReference>
<dbReference type="eggNOG" id="ENOG502SQC3">
    <property type="taxonomic scope" value="Eukaryota"/>
</dbReference>
<dbReference type="PDB" id="8BQS">
    <property type="method" value="EM"/>
    <property type="resolution" value="2.90 A"/>
    <property type="chains" value="DI/Di=1-236"/>
</dbReference>
<dbReference type="AlphaFoldDB" id="W7X287"/>
<feature type="modified residue" description="Phosphoserine" evidence="3">
    <location>
        <position position="197"/>
    </location>
</feature>
<sequence length="236" mass="28545">MISKYRYLHCARKLVKQSVQAFGGGHHHHEYDWRDDPKVNKDIEEDIRDRGWHPETYDFPYTKKHDDWVFDVTMPSQNYQTDLTVNIHPENKKMHVMKQVMRQSYWDAEHDMAHEYDYESEDLDFQCESFKSQHFRKKGPISQYLILGLLPILYFGTEFFYNHYPDEDYWRVAHPPPLDYPDTDDTDDTETFKDYKSFTGRRMVDTGIVDPLWYDIREGKKVYYDWAGVNQPMEDI</sequence>
<dbReference type="InParanoid" id="W7X287"/>
<dbReference type="EMBL" id="GG662622">
    <property type="protein sequence ID" value="EWS73300.1"/>
    <property type="molecule type" value="Genomic_DNA"/>
</dbReference>
<dbReference type="PDB" id="8B6H">
    <property type="method" value="EM"/>
    <property type="resolution" value="2.60 A"/>
    <property type="chains" value="DI/Di=1-236"/>
</dbReference>
<name>W7X287_TETTS</name>
<reference evidence="2" key="1">
    <citation type="journal article" date="2006" name="PLoS Biol.">
        <title>Macronuclear genome sequence of the ciliate Tetrahymena thermophila, a model eukaryote.</title>
        <authorList>
            <person name="Eisen J.A."/>
            <person name="Coyne R.S."/>
            <person name="Wu M."/>
            <person name="Wu D."/>
            <person name="Thiagarajan M."/>
            <person name="Wortman J.R."/>
            <person name="Badger J.H."/>
            <person name="Ren Q."/>
            <person name="Amedeo P."/>
            <person name="Jones K.M."/>
            <person name="Tallon L.J."/>
            <person name="Delcher A.L."/>
            <person name="Salzberg S.L."/>
            <person name="Silva J.C."/>
            <person name="Haas B.J."/>
            <person name="Majoros W.H."/>
            <person name="Farzad M."/>
            <person name="Carlton J.M."/>
            <person name="Smith R.K. Jr."/>
            <person name="Garg J."/>
            <person name="Pearlman R.E."/>
            <person name="Karrer K.M."/>
            <person name="Sun L."/>
            <person name="Manning G."/>
            <person name="Elde N.C."/>
            <person name="Turkewitz A.P."/>
            <person name="Asai D.J."/>
            <person name="Wilkes D.E."/>
            <person name="Wang Y."/>
            <person name="Cai H."/>
            <person name="Collins K."/>
            <person name="Stewart B.A."/>
            <person name="Lee S.R."/>
            <person name="Wilamowska K."/>
            <person name="Weinberg Z."/>
            <person name="Ruzzo W.L."/>
            <person name="Wloga D."/>
            <person name="Gaertig J."/>
            <person name="Frankel J."/>
            <person name="Tsao C.-C."/>
            <person name="Gorovsky M.A."/>
            <person name="Keeling P.J."/>
            <person name="Waller R.F."/>
            <person name="Patron N.J."/>
            <person name="Cherry J.M."/>
            <person name="Stover N.A."/>
            <person name="Krieger C.J."/>
            <person name="del Toro C."/>
            <person name="Ryder H.F."/>
            <person name="Williamson S.C."/>
            <person name="Barbeau R.A."/>
            <person name="Hamilton E.P."/>
            <person name="Orias E."/>
        </authorList>
    </citation>
    <scope>NUCLEOTIDE SEQUENCE [LARGE SCALE GENOMIC DNA]</scope>
    <source>
        <strain evidence="2">SB210</strain>
    </source>
</reference>
<dbReference type="EMDB" id="EMD-34403"/>
<reference evidence="6 7" key="3">
    <citation type="journal article" date="2023" name="Nat. Commun.">
        <title>Structures of Tetrahymena thermophila respiratory megacomplexes on the tubular mitochondrial cristae.</title>
        <authorList>
            <person name="Han F."/>
            <person name="Hu Y."/>
            <person name="Wu M."/>
            <person name="He Z."/>
            <person name="Tian H."/>
            <person name="Zhou L."/>
        </authorList>
    </citation>
    <scope>STRUCTURE BY ELECTRON MICROSCOPY (2.96 ANGSTROMS)</scope>
    <scope>DISULFIDE BONDS</scope>
</reference>
<dbReference type="HOGENOM" id="CLU_1177452_0_0_1"/>
<reference evidence="3" key="2">
    <citation type="journal article" date="2022" name="Science">
        <title>Structures of &lt;i&gt;Tetrahymena&lt;/i&gt;'s respiratory chain reveal the diversity of eukaryotic core metabolism.</title>
        <authorList>
            <person name="Zhou L."/>
            <person name="Maldonado M."/>
            <person name="Padavannil A."/>
            <person name="Guo F."/>
            <person name="Letts J.A."/>
        </authorList>
    </citation>
    <scope>STRUCTURE BY ELECTRON MICROSCOPY (3.02 ANGSTROMS)</scope>
    <scope>DISULFIDE BONDS</scope>
</reference>
<dbReference type="OrthoDB" id="308963at2759"/>
<dbReference type="STRING" id="312017.W7X287"/>
<evidence type="ECO:0000313" key="1">
    <source>
        <dbReference type="EMBL" id="EWS73300.1"/>
    </source>
</evidence>
<keyword evidence="3 4" id="KW-0002">3D-structure</keyword>
<evidence type="ECO:0000313" key="2">
    <source>
        <dbReference type="Proteomes" id="UP000009168"/>
    </source>
</evidence>
<dbReference type="RefSeq" id="XP_012654149.1">
    <property type="nucleotide sequence ID" value="XM_012798695.1"/>
</dbReference>
<organism evidence="1 2">
    <name type="scientific">Tetrahymena thermophila (strain SB210)</name>
    <dbReference type="NCBI Taxonomy" id="312017"/>
    <lineage>
        <taxon>Eukaryota</taxon>
        <taxon>Sar</taxon>
        <taxon>Alveolata</taxon>
        <taxon>Ciliophora</taxon>
        <taxon>Intramacronucleata</taxon>
        <taxon>Oligohymenophorea</taxon>
        <taxon>Hymenostomatida</taxon>
        <taxon>Tetrahymenina</taxon>
        <taxon>Tetrahymenidae</taxon>
        <taxon>Tetrahymena</taxon>
    </lineage>
</organism>
<protein>
    <submittedName>
        <fullName evidence="1">Uncharacterized protein</fullName>
    </submittedName>
</protein>
<feature type="modified residue" description="Phosphoserine" evidence="3 4">
    <location>
        <position position="120"/>
    </location>
</feature>
<proteinExistence type="evidence at protein level"/>
<evidence type="ECO:0007829" key="3">
    <source>
        <dbReference type="PDB" id="7W5Z"/>
    </source>
</evidence>
<accession>W7X287</accession>
<reference evidence="4 5" key="4">
    <citation type="journal article" date="2023" name="Nature">
        <title>Structural basis of mitochondrial membrane bending by the I-II-III&lt;sub&gt;2&lt;/sub&gt;-IV&lt;sub&gt;2&lt;/sub&gt; supercomplex.</title>
        <authorList>
            <person name="Muhleip A."/>
            <person name="Flygaard R.K."/>
            <person name="Baradaran R."/>
            <person name="Haapanen O."/>
            <person name="Gruhl T."/>
            <person name="Tobiasson V."/>
            <person name="Marechal A."/>
            <person name="Sharma V."/>
            <person name="Amunts A."/>
        </authorList>
    </citation>
    <scope>STRUCTURE BY ELECTRON MICROSCOPY (2.60 ANGSTROMS)</scope>
    <scope>DISULFIDE BONDS</scope>
</reference>
<dbReference type="PDB" id="8GYM">
    <property type="method" value="EM"/>
    <property type="resolution" value="2.96 A"/>
    <property type="chains" value="7C/7c=1-236"/>
</dbReference>
<evidence type="ECO:0007829" key="7">
    <source>
        <dbReference type="PDB" id="8GZU"/>
    </source>
</evidence>
<evidence type="ECO:0007829" key="6">
    <source>
        <dbReference type="PDB" id="8GYM"/>
    </source>
</evidence>
<dbReference type="EMDB" id="EMD-16184"/>
<evidence type="ECO:0007829" key="4">
    <source>
        <dbReference type="PDB" id="8B6H"/>
    </source>
</evidence>
<dbReference type="EMDB" id="EMD-32325"/>